<dbReference type="GO" id="GO:0005634">
    <property type="term" value="C:nucleus"/>
    <property type="evidence" value="ECO:0007669"/>
    <property type="project" value="TreeGrafter"/>
</dbReference>
<dbReference type="OrthoDB" id="37886at2759"/>
<dbReference type="EMBL" id="KQ434981">
    <property type="protein sequence ID" value="KZC13122.1"/>
    <property type="molecule type" value="Genomic_DNA"/>
</dbReference>
<evidence type="ECO:0000256" key="5">
    <source>
        <dbReference type="ARBA" id="ARBA00023302"/>
    </source>
</evidence>
<evidence type="ECO:0000313" key="7">
    <source>
        <dbReference type="EMBL" id="KZC13122.1"/>
    </source>
</evidence>
<reference evidence="7 8" key="1">
    <citation type="submission" date="2015-07" db="EMBL/GenBank/DDBJ databases">
        <title>The genome of Dufourea novaeangliae.</title>
        <authorList>
            <person name="Pan H."/>
            <person name="Kapheim K."/>
        </authorList>
    </citation>
    <scope>NUCLEOTIDE SEQUENCE [LARGE SCALE GENOMIC DNA]</scope>
    <source>
        <strain evidence="7">0120121106</strain>
        <tissue evidence="7">Whole body</tissue>
    </source>
</reference>
<organism evidence="7 8">
    <name type="scientific">Dufourea novaeangliae</name>
    <name type="common">Sweat bee</name>
    <dbReference type="NCBI Taxonomy" id="178035"/>
    <lineage>
        <taxon>Eukaryota</taxon>
        <taxon>Metazoa</taxon>
        <taxon>Ecdysozoa</taxon>
        <taxon>Arthropoda</taxon>
        <taxon>Hexapoda</taxon>
        <taxon>Insecta</taxon>
        <taxon>Pterygota</taxon>
        <taxon>Neoptera</taxon>
        <taxon>Endopterygota</taxon>
        <taxon>Hymenoptera</taxon>
        <taxon>Apocrita</taxon>
        <taxon>Aculeata</taxon>
        <taxon>Apoidea</taxon>
        <taxon>Anthophila</taxon>
        <taxon>Halictidae</taxon>
        <taxon>Rophitinae</taxon>
        <taxon>Dufourea</taxon>
    </lineage>
</organism>
<dbReference type="InterPro" id="IPR001464">
    <property type="entry name" value="Annexin"/>
</dbReference>
<dbReference type="GO" id="GO:0032509">
    <property type="term" value="P:endosome transport via multivesicular body sorting pathway"/>
    <property type="evidence" value="ECO:0007669"/>
    <property type="project" value="TreeGrafter"/>
</dbReference>
<dbReference type="GO" id="GO:0012506">
    <property type="term" value="C:vesicle membrane"/>
    <property type="evidence" value="ECO:0007669"/>
    <property type="project" value="TreeGrafter"/>
</dbReference>
<dbReference type="GO" id="GO:0005737">
    <property type="term" value="C:cytoplasm"/>
    <property type="evidence" value="ECO:0007669"/>
    <property type="project" value="TreeGrafter"/>
</dbReference>
<dbReference type="Proteomes" id="UP000076502">
    <property type="component" value="Unassembled WGS sequence"/>
</dbReference>
<name>A0A154PMP3_DUFNO</name>
<keyword evidence="4 6" id="KW-0041">Annexin</keyword>
<evidence type="ECO:0000256" key="3">
    <source>
        <dbReference type="ARBA" id="ARBA00022837"/>
    </source>
</evidence>
<keyword evidence="5 6" id="KW-0111">Calcium/phospholipid-binding</keyword>
<accession>A0A154PMP3</accession>
<evidence type="ECO:0000256" key="6">
    <source>
        <dbReference type="RuleBase" id="RU003540"/>
    </source>
</evidence>
<evidence type="ECO:0000313" key="8">
    <source>
        <dbReference type="Proteomes" id="UP000076502"/>
    </source>
</evidence>
<dbReference type="SMART" id="SM00335">
    <property type="entry name" value="ANX"/>
    <property type="match status" value="4"/>
</dbReference>
<comment type="domain">
    <text evidence="6">A pair of annexin repeats may form one binding site for calcium and phospholipid.</text>
</comment>
<dbReference type="Gene3D" id="1.10.220.10">
    <property type="entry name" value="Annexin"/>
    <property type="match status" value="4"/>
</dbReference>
<comment type="similarity">
    <text evidence="1 6">Belongs to the annexin family.</text>
</comment>
<keyword evidence="2 6" id="KW-0677">Repeat</keyword>
<dbReference type="SUPFAM" id="SSF47874">
    <property type="entry name" value="Annexin"/>
    <property type="match status" value="1"/>
</dbReference>
<evidence type="ECO:0000256" key="4">
    <source>
        <dbReference type="ARBA" id="ARBA00023216"/>
    </source>
</evidence>
<keyword evidence="3 6" id="KW-0106">Calcium</keyword>
<dbReference type="GO" id="GO:0005544">
    <property type="term" value="F:calcium-dependent phospholipid binding"/>
    <property type="evidence" value="ECO:0007669"/>
    <property type="project" value="UniProtKB-KW"/>
</dbReference>
<dbReference type="PROSITE" id="PS51897">
    <property type="entry name" value="ANNEXIN_2"/>
    <property type="match status" value="4"/>
</dbReference>
<dbReference type="InterPro" id="IPR037104">
    <property type="entry name" value="Annexin_sf"/>
</dbReference>
<dbReference type="FunFam" id="1.10.220.10:FF:000001">
    <property type="entry name" value="Annexin"/>
    <property type="match status" value="1"/>
</dbReference>
<dbReference type="Pfam" id="PF00191">
    <property type="entry name" value="Annexin"/>
    <property type="match status" value="4"/>
</dbReference>
<dbReference type="AlphaFoldDB" id="A0A154PMP3"/>
<dbReference type="PROSITE" id="PS00223">
    <property type="entry name" value="ANNEXIN_1"/>
    <property type="match status" value="3"/>
</dbReference>
<dbReference type="GO" id="GO:0005509">
    <property type="term" value="F:calcium ion binding"/>
    <property type="evidence" value="ECO:0007669"/>
    <property type="project" value="InterPro"/>
</dbReference>
<dbReference type="InterPro" id="IPR018252">
    <property type="entry name" value="Annexin_repeat_CS"/>
</dbReference>
<dbReference type="PANTHER" id="PTHR10502">
    <property type="entry name" value="ANNEXIN"/>
    <property type="match status" value="1"/>
</dbReference>
<dbReference type="GO" id="GO:0005886">
    <property type="term" value="C:plasma membrane"/>
    <property type="evidence" value="ECO:0007669"/>
    <property type="project" value="TreeGrafter"/>
</dbReference>
<dbReference type="FunFam" id="1.10.220.10:FF:000002">
    <property type="entry name" value="Annexin"/>
    <property type="match status" value="1"/>
</dbReference>
<dbReference type="STRING" id="178035.A0A154PMP3"/>
<dbReference type="PRINTS" id="PR00196">
    <property type="entry name" value="ANNEXIN"/>
</dbReference>
<protein>
    <recommendedName>
        <fullName evidence="6">Annexin</fullName>
    </recommendedName>
</protein>
<proteinExistence type="inferred from homology"/>
<dbReference type="InterPro" id="IPR018502">
    <property type="entry name" value="Annexin_repeat"/>
</dbReference>
<evidence type="ECO:0000256" key="2">
    <source>
        <dbReference type="ARBA" id="ARBA00022737"/>
    </source>
</evidence>
<dbReference type="FunFam" id="1.10.220.10:FF:000005">
    <property type="entry name" value="Annexin"/>
    <property type="match status" value="1"/>
</dbReference>
<dbReference type="PANTHER" id="PTHR10502:SF233">
    <property type="entry name" value="ANNEXIN B9"/>
    <property type="match status" value="1"/>
</dbReference>
<sequence>MKGFGTDEKTIIDVLTRRGIVQRLEVAEAYKTLYGKDLVSDLKSELTGKLEDVIIALMTPLPHYYAKELHDALSGLGTDEEAIVEILCTLSNYGIRTIAAFYENLYSKALESDLKGDTSGHFKRLLVSLVQANRDENQGIDQAQAAADAQTLYEAGEKQWGTDESQFNAILVTRSYQQLRQTFIEYEKISGHDIEVAIKKEFSGNLEKGLLGIGKYFFVSQIIFYLSVKCVKSKVGFFAERLYASMHGIGTKDRTLIRIIVSRSEIDLGDIKKAFEERYGKSLESWIAGDTSGDYKKALLSLVST</sequence>
<dbReference type="GO" id="GO:0001786">
    <property type="term" value="F:phosphatidylserine binding"/>
    <property type="evidence" value="ECO:0007669"/>
    <property type="project" value="TreeGrafter"/>
</dbReference>
<evidence type="ECO:0000256" key="1">
    <source>
        <dbReference type="ARBA" id="ARBA00007831"/>
    </source>
</evidence>
<gene>
    <name evidence="7" type="ORF">WN55_05545</name>
</gene>
<dbReference type="FunFam" id="1.10.220.10:FF:000010">
    <property type="entry name" value="Annexin"/>
    <property type="match status" value="1"/>
</dbReference>
<keyword evidence="8" id="KW-1185">Reference proteome</keyword>